<sequence length="294" mass="31818">MRTGTPVELAEIAVLRDGLSPRLCGTSPAHTRQLADLADEVPPIVVHRSSLRVVDGMHRLEAARARGERLIAVVYFDGTDEEAFVAAVRLNAVHGMPLSARDRVAAMERILAAHPHWSDRRIATVCGLAPKTVAAQRRRSGNDRSRLGIRIGQDGRRHPLSAQEGRRIATEIMRSRPGASLREVAREAGISVGTAMDVRRKLAAQNAASPAEPPAGPGSELDVGARLERLVHDPSLRYSERGRALLRLASTTLAFITQSDGVAENVPGHCRDSLRAIAETCAGGWREFGERLAE</sequence>
<protein>
    <submittedName>
        <fullName evidence="2">ParB-like chromosome segregation protein Spo0J</fullName>
    </submittedName>
</protein>
<gene>
    <name evidence="2" type="ORF">BJ971_005467</name>
</gene>
<evidence type="ECO:0000313" key="3">
    <source>
        <dbReference type="Proteomes" id="UP000578112"/>
    </source>
</evidence>
<dbReference type="AlphaFoldDB" id="A0A7W7I279"/>
<dbReference type="InterPro" id="IPR036086">
    <property type="entry name" value="ParB/Sulfiredoxin_sf"/>
</dbReference>
<keyword evidence="3" id="KW-1185">Reference proteome</keyword>
<dbReference type="SUPFAM" id="SSF110849">
    <property type="entry name" value="ParB/Sulfiredoxin"/>
    <property type="match status" value="1"/>
</dbReference>
<dbReference type="SMART" id="SM00470">
    <property type="entry name" value="ParB"/>
    <property type="match status" value="1"/>
</dbReference>
<accession>A0A7W7I279</accession>
<dbReference type="Proteomes" id="UP000578112">
    <property type="component" value="Unassembled WGS sequence"/>
</dbReference>
<feature type="domain" description="ParB-like N-terminal" evidence="1">
    <location>
        <begin position="8"/>
        <end position="92"/>
    </location>
</feature>
<dbReference type="InterPro" id="IPR003115">
    <property type="entry name" value="ParB_N"/>
</dbReference>
<dbReference type="EMBL" id="JACHNH010000001">
    <property type="protein sequence ID" value="MBB4764911.1"/>
    <property type="molecule type" value="Genomic_DNA"/>
</dbReference>
<reference evidence="2 3" key="1">
    <citation type="submission" date="2020-08" db="EMBL/GenBank/DDBJ databases">
        <title>Sequencing the genomes of 1000 actinobacteria strains.</title>
        <authorList>
            <person name="Klenk H.-P."/>
        </authorList>
    </citation>
    <scope>NUCLEOTIDE SEQUENCE [LARGE SCALE GENOMIC DNA]</scope>
    <source>
        <strain evidence="2 3">DSM 43149</strain>
    </source>
</reference>
<proteinExistence type="predicted"/>
<evidence type="ECO:0000259" key="1">
    <source>
        <dbReference type="SMART" id="SM00470"/>
    </source>
</evidence>
<comment type="caution">
    <text evidence="2">The sequence shown here is derived from an EMBL/GenBank/DDBJ whole genome shotgun (WGS) entry which is preliminary data.</text>
</comment>
<organism evidence="2 3">
    <name type="scientific">Actinoplanes digitatis</name>
    <dbReference type="NCBI Taxonomy" id="1868"/>
    <lineage>
        <taxon>Bacteria</taxon>
        <taxon>Bacillati</taxon>
        <taxon>Actinomycetota</taxon>
        <taxon>Actinomycetes</taxon>
        <taxon>Micromonosporales</taxon>
        <taxon>Micromonosporaceae</taxon>
        <taxon>Actinoplanes</taxon>
    </lineage>
</organism>
<name>A0A7W7I279_9ACTN</name>
<evidence type="ECO:0000313" key="2">
    <source>
        <dbReference type="EMBL" id="MBB4764911.1"/>
    </source>
</evidence>
<dbReference type="RefSeq" id="WP_184996043.1">
    <property type="nucleotide sequence ID" value="NZ_BOMK01000026.1"/>
</dbReference>